<feature type="domain" description="DUF5808" evidence="3">
    <location>
        <begin position="339"/>
        <end position="363"/>
    </location>
</feature>
<feature type="transmembrane region" description="Helical" evidence="1">
    <location>
        <begin position="364"/>
        <end position="384"/>
    </location>
</feature>
<comment type="caution">
    <text evidence="4">The sequence shown here is derived from an EMBL/GenBank/DDBJ whole genome shotgun (WGS) entry which is preliminary data.</text>
</comment>
<proteinExistence type="predicted"/>
<evidence type="ECO:0000313" key="5">
    <source>
        <dbReference type="Proteomes" id="UP000596929"/>
    </source>
</evidence>
<feature type="transmembrane region" description="Helical" evidence="1">
    <location>
        <begin position="157"/>
        <end position="175"/>
    </location>
</feature>
<name>A0ABR7DGU0_9CLOT</name>
<dbReference type="InterPro" id="IPR043831">
    <property type="entry name" value="DUF5808"/>
</dbReference>
<feature type="transmembrane region" description="Helical" evidence="1">
    <location>
        <begin position="72"/>
        <end position="89"/>
    </location>
</feature>
<evidence type="ECO:0000256" key="1">
    <source>
        <dbReference type="SAM" id="Phobius"/>
    </source>
</evidence>
<dbReference type="Pfam" id="PF19124">
    <property type="entry name" value="DUF5808"/>
    <property type="match status" value="1"/>
</dbReference>
<feature type="transmembrane region" description="Helical" evidence="1">
    <location>
        <begin position="256"/>
        <end position="278"/>
    </location>
</feature>
<dbReference type="InterPro" id="IPR012867">
    <property type="entry name" value="DUF1648"/>
</dbReference>
<dbReference type="PANTHER" id="PTHR37810">
    <property type="entry name" value="IMMUNITY PROTEIN SDPI"/>
    <property type="match status" value="1"/>
</dbReference>
<reference evidence="4 5" key="1">
    <citation type="submission" date="2020-08" db="EMBL/GenBank/DDBJ databases">
        <title>Genome public.</title>
        <authorList>
            <person name="Liu C."/>
            <person name="Sun Q."/>
        </authorList>
    </citation>
    <scope>NUCLEOTIDE SEQUENCE [LARGE SCALE GENOMIC DNA]</scope>
    <source>
        <strain evidence="4 5">NSJ-6</strain>
    </source>
</reference>
<keyword evidence="1" id="KW-0472">Membrane</keyword>
<dbReference type="Pfam" id="PF07853">
    <property type="entry name" value="DUF1648"/>
    <property type="match status" value="1"/>
</dbReference>
<keyword evidence="5" id="KW-1185">Reference proteome</keyword>
<dbReference type="Proteomes" id="UP000596929">
    <property type="component" value="Unassembled WGS sequence"/>
</dbReference>
<feature type="transmembrane region" description="Helical" evidence="1">
    <location>
        <begin position="203"/>
        <end position="224"/>
    </location>
</feature>
<evidence type="ECO:0000259" key="2">
    <source>
        <dbReference type="Pfam" id="PF07853"/>
    </source>
</evidence>
<keyword evidence="1" id="KW-1133">Transmembrane helix</keyword>
<feature type="domain" description="DUF1648" evidence="2">
    <location>
        <begin position="167"/>
        <end position="200"/>
    </location>
</feature>
<evidence type="ECO:0000313" key="4">
    <source>
        <dbReference type="EMBL" id="MBC5630063.1"/>
    </source>
</evidence>
<organism evidence="4 5">
    <name type="scientific">Clostridium hominis</name>
    <dbReference type="NCBI Taxonomy" id="2763036"/>
    <lineage>
        <taxon>Bacteria</taxon>
        <taxon>Bacillati</taxon>
        <taxon>Bacillota</taxon>
        <taxon>Clostridia</taxon>
        <taxon>Eubacteriales</taxon>
        <taxon>Clostridiaceae</taxon>
        <taxon>Clostridium</taxon>
    </lineage>
</organism>
<feature type="transmembrane region" description="Helical" evidence="1">
    <location>
        <begin position="284"/>
        <end position="306"/>
    </location>
</feature>
<sequence>MKNMVCLRRRNKMEDLIKYFIFPFITVTLYIQVFNLNRFSNNGIYFGVRVPLEYKNDIDILRLEKKYKKENIVFVLPLIILLNILYIFNIKMWLLLTYTFISIGITQILPIIYWKKMKRIKNERGWKVLSKNVIIVETGLRQPKKNSRIKALETKHYLILLIIPFVISILTLINYNKLPELIPVHYNAAGVVDKVVEKGTTAAYMNLAGIPFMLVLMIFFFVLINKITVNSKSDLFSGKIKGTIEKKLLFKKYISIFTWILALETLIIMSLPQVSILFDLGTEIMTIPMVILFISIGVFILISYYFGQGGRNIKTTEEGEENYRDDDDRYILGSIYYNKNDPALMVEKRVGVGWTVNLAHPIGMILMVLPFIIMIGLIIFMYFFEKTNPMF</sequence>
<accession>A0ABR7DGU0</accession>
<feature type="transmembrane region" description="Helical" evidence="1">
    <location>
        <begin position="95"/>
        <end position="114"/>
    </location>
</feature>
<dbReference type="EMBL" id="JACOOO010000033">
    <property type="protein sequence ID" value="MBC5630063.1"/>
    <property type="molecule type" value="Genomic_DNA"/>
</dbReference>
<protein>
    <submittedName>
        <fullName evidence="4">DUF1648 domain-containing protein</fullName>
    </submittedName>
</protein>
<keyword evidence="1" id="KW-0812">Transmembrane</keyword>
<evidence type="ECO:0000259" key="3">
    <source>
        <dbReference type="Pfam" id="PF19124"/>
    </source>
</evidence>
<dbReference type="PANTHER" id="PTHR37810:SF9">
    <property type="entry name" value="MEMBRANE PROTEIN"/>
    <property type="match status" value="1"/>
</dbReference>
<gene>
    <name evidence="4" type="ORF">H8S20_14410</name>
</gene>